<dbReference type="InterPro" id="IPR035979">
    <property type="entry name" value="RBD_domain_sf"/>
</dbReference>
<feature type="compositionally biased region" description="Basic and acidic residues" evidence="8">
    <location>
        <begin position="797"/>
        <end position="806"/>
    </location>
</feature>
<feature type="region of interest" description="Disordered" evidence="8">
    <location>
        <begin position="532"/>
        <end position="596"/>
    </location>
</feature>
<dbReference type="EMBL" id="UXSR01000280">
    <property type="protein sequence ID" value="VDD75932.1"/>
    <property type="molecule type" value="Genomic_DNA"/>
</dbReference>
<proteinExistence type="predicted"/>
<accession>A0A158QT35</accession>
<name>A0A158QT35_MESCO</name>
<dbReference type="GO" id="GO:0003723">
    <property type="term" value="F:RNA binding"/>
    <property type="evidence" value="ECO:0007669"/>
    <property type="project" value="UniProtKB-UniRule"/>
</dbReference>
<dbReference type="SMART" id="SM00356">
    <property type="entry name" value="ZnF_C3H1"/>
    <property type="match status" value="1"/>
</dbReference>
<dbReference type="GO" id="GO:0005634">
    <property type="term" value="C:nucleus"/>
    <property type="evidence" value="ECO:0007669"/>
    <property type="project" value="TreeGrafter"/>
</dbReference>
<evidence type="ECO:0000256" key="7">
    <source>
        <dbReference type="SAM" id="Coils"/>
    </source>
</evidence>
<gene>
    <name evidence="11" type="ORF">MCOS_LOCUS1935</name>
</gene>
<dbReference type="InterPro" id="IPR036855">
    <property type="entry name" value="Znf_CCCH_sf"/>
</dbReference>
<sequence>MEKTGTAERTLSSSHKPEPHVRRRPPESTTLATPLVTYRSSFTGLDESLKLSNMAVVNGRYYGSPSWQRLMGLSKDTENCPPDNEQCNGRVICCCDGNYYENSEQPSNVVVEEQEPEPHIGTSHQAWPQRLLAGTKVLSKKILKVTDMAGEKIAGLVGITDPKFDIYLWEHEYLQKQRVNDEANRFIIDPLKSESAILLTKKEPLSQTEKSSSPDDKPENELKAFCIDQLEELLGDNTVSFVEEMFAVALTSPTTDLPPSEKPSVEERLYRRPQGKSTSRNRSPLSDSPERLGRPHQRSPMLDSFRSPSDAPMDSNAHRGRRQHYQNSGDSRRHHHEPHEYNPEDFNDRSVPHRRSRSDVSDAEDNEGQRERPTQRLERALPQHNERSRERGARVERLRGGKPEDSEETRHPRRRCRNFDERGFCIYGDRCKFDHGSDALVIPGNTAAAWTANLFDTALAATGSCLLPRTSPSGPNGIIDGGNDTQPTSSVEQEDIESGALPIYNPTPIVEALARKPAHLFRPRPSIVNKNIIPIPMDNSSYDPSSSSRQRHEQSLSPPTTPPAYEPARPELSDEGSGTNRGEGGATATTAEYTPSPITQQQCSLLVTKLPWRLNDLQRLRNHFGRFGSLVNIQTNFGGQNSQALVTYASAAEAEAAYRSPEPILSNRFIRLSLWPNNNTNNFASGRMGGRFRGAGYRRHGGTLGFSQFGQSLLGDAQPVSSRLPAKFRLGDASSSSPFLKRSRSGGGGGGGGGGSTTRTLPNNRSRWRLERDEDGNPVSAEDDDDEDNLDDDLDELEKKRLRSSDPDDGDSFVPNRTSWNSTSSIDENPDVAAALQRKKALWERQKATALKEHQAKLAQFEKQRAARQQAEADRQMQLAQLSAELRETLASLKNPPNSEVERSLRDKAKTVYKQLVELKKAQQPPLKRSAGGVSGITDDIKQKATVQQLLPDTVATERLEKMAEVKRQLAELENQLQETTDSTSESHAGMRRKITELKRKLVNLETIRPSDLAAINASSGLPVRGQTKLDKRPRVLYVTGHSTYDVEDFRQALALNYLYTESFRPFTTGNDSQPVIEITFCTRDFAEAAVRMFPQFHGRKLVMSFTPPVSLTQEEPSRGARLGKSGGGGGSPIASPRPTDAGSGDALCAMDELNVPVVDATVGDEFRSPKKTVSSPQPSGTAL</sequence>
<feature type="zinc finger region" description="C3H1-type" evidence="6">
    <location>
        <begin position="410"/>
        <end position="438"/>
    </location>
</feature>
<dbReference type="Pfam" id="PF14774">
    <property type="entry name" value="FAM177"/>
    <property type="match status" value="1"/>
</dbReference>
<feature type="compositionally biased region" description="Basic and acidic residues" evidence="8">
    <location>
        <begin position="15"/>
        <end position="26"/>
    </location>
</feature>
<evidence type="ECO:0000256" key="3">
    <source>
        <dbReference type="ARBA" id="ARBA00022833"/>
    </source>
</evidence>
<feature type="compositionally biased region" description="Gly residues" evidence="8">
    <location>
        <begin position="745"/>
        <end position="756"/>
    </location>
</feature>
<feature type="region of interest" description="Disordered" evidence="8">
    <location>
        <begin position="729"/>
        <end position="827"/>
    </location>
</feature>
<evidence type="ECO:0000256" key="4">
    <source>
        <dbReference type="ARBA" id="ARBA00022884"/>
    </source>
</evidence>
<dbReference type="AlphaFoldDB" id="A0A158QT35"/>
<dbReference type="PROSITE" id="PS50102">
    <property type="entry name" value="RRM"/>
    <property type="match status" value="1"/>
</dbReference>
<evidence type="ECO:0000259" key="9">
    <source>
        <dbReference type="PROSITE" id="PS50102"/>
    </source>
</evidence>
<keyword evidence="1 6" id="KW-0479">Metal-binding</keyword>
<reference evidence="11 12" key="1">
    <citation type="submission" date="2018-10" db="EMBL/GenBank/DDBJ databases">
        <authorList>
            <consortium name="Pathogen Informatics"/>
        </authorList>
    </citation>
    <scope>NUCLEOTIDE SEQUENCE [LARGE SCALE GENOMIC DNA]</scope>
</reference>
<dbReference type="Pfam" id="PF00642">
    <property type="entry name" value="zf-CCCH"/>
    <property type="match status" value="1"/>
</dbReference>
<evidence type="ECO:0008006" key="13">
    <source>
        <dbReference type="Google" id="ProtNLM"/>
    </source>
</evidence>
<keyword evidence="3 6" id="KW-0862">Zinc</keyword>
<feature type="compositionally biased region" description="Acidic residues" evidence="8">
    <location>
        <begin position="773"/>
        <end position="796"/>
    </location>
</feature>
<feature type="domain" description="C3H1-type" evidence="10">
    <location>
        <begin position="410"/>
        <end position="438"/>
    </location>
</feature>
<feature type="region of interest" description="Disordered" evidence="8">
    <location>
        <begin position="475"/>
        <end position="495"/>
    </location>
</feature>
<feature type="compositionally biased region" description="Basic and acidic residues" evidence="8">
    <location>
        <begin position="367"/>
        <end position="410"/>
    </location>
</feature>
<feature type="coiled-coil region" evidence="7">
    <location>
        <begin position="833"/>
        <end position="871"/>
    </location>
</feature>
<feature type="region of interest" description="Disordered" evidence="8">
    <location>
        <begin position="199"/>
        <end position="220"/>
    </location>
</feature>
<evidence type="ECO:0000256" key="5">
    <source>
        <dbReference type="PROSITE-ProRule" id="PRU00176"/>
    </source>
</evidence>
<feature type="region of interest" description="Disordered" evidence="8">
    <location>
        <begin position="1"/>
        <end position="31"/>
    </location>
</feature>
<evidence type="ECO:0000259" key="10">
    <source>
        <dbReference type="PROSITE" id="PS50103"/>
    </source>
</evidence>
<dbReference type="SMART" id="SM00360">
    <property type="entry name" value="RRM"/>
    <property type="match status" value="1"/>
</dbReference>
<feature type="compositionally biased region" description="Polar residues" evidence="8">
    <location>
        <begin position="1172"/>
        <end position="1184"/>
    </location>
</feature>
<dbReference type="PROSITE" id="PS50103">
    <property type="entry name" value="ZF_C3H1"/>
    <property type="match status" value="1"/>
</dbReference>
<evidence type="ECO:0000256" key="6">
    <source>
        <dbReference type="PROSITE-ProRule" id="PRU00723"/>
    </source>
</evidence>
<dbReference type="InterPro" id="IPR045137">
    <property type="entry name" value="RBM26/27"/>
</dbReference>
<dbReference type="Gene3D" id="3.30.70.330">
    <property type="match status" value="1"/>
</dbReference>
<dbReference type="SUPFAM" id="SSF54928">
    <property type="entry name" value="RNA-binding domain, RBD"/>
    <property type="match status" value="1"/>
</dbReference>
<evidence type="ECO:0000256" key="8">
    <source>
        <dbReference type="SAM" id="MobiDB-lite"/>
    </source>
</evidence>
<keyword evidence="2 6" id="KW-0863">Zinc-finger</keyword>
<keyword evidence="12" id="KW-1185">Reference proteome</keyword>
<dbReference type="PANTHER" id="PTHR14398">
    <property type="entry name" value="RNA RECOGNITION RRM/RNP DOMAIN"/>
    <property type="match status" value="1"/>
</dbReference>
<evidence type="ECO:0000256" key="1">
    <source>
        <dbReference type="ARBA" id="ARBA00022723"/>
    </source>
</evidence>
<dbReference type="InterPro" id="IPR028260">
    <property type="entry name" value="FAM177"/>
</dbReference>
<feature type="compositionally biased region" description="Polar residues" evidence="8">
    <location>
        <begin position="815"/>
        <end position="827"/>
    </location>
</feature>
<dbReference type="Gene3D" id="4.10.1000.10">
    <property type="entry name" value="Zinc finger, CCCH-type"/>
    <property type="match status" value="1"/>
</dbReference>
<evidence type="ECO:0000313" key="12">
    <source>
        <dbReference type="Proteomes" id="UP000267029"/>
    </source>
</evidence>
<feature type="region of interest" description="Disordered" evidence="8">
    <location>
        <begin position="1161"/>
        <end position="1184"/>
    </location>
</feature>
<feature type="domain" description="RRM" evidence="9">
    <location>
        <begin position="603"/>
        <end position="677"/>
    </location>
</feature>
<dbReference type="PANTHER" id="PTHR14398:SF0">
    <property type="entry name" value="ZINC FINGER PROTEIN SWM"/>
    <property type="match status" value="1"/>
</dbReference>
<dbReference type="OrthoDB" id="443401at2759"/>
<feature type="region of interest" description="Disordered" evidence="8">
    <location>
        <begin position="253"/>
        <end position="412"/>
    </location>
</feature>
<keyword evidence="4 5" id="KW-0694">RNA-binding</keyword>
<dbReference type="InterPro" id="IPR000571">
    <property type="entry name" value="Znf_CCCH"/>
</dbReference>
<keyword evidence="7" id="KW-0175">Coiled coil</keyword>
<protein>
    <recommendedName>
        <fullName evidence="13">C3H1-type domain-containing protein</fullName>
    </recommendedName>
</protein>
<dbReference type="InterPro" id="IPR000504">
    <property type="entry name" value="RRM_dom"/>
</dbReference>
<feature type="region of interest" description="Disordered" evidence="8">
    <location>
        <begin position="1111"/>
        <end position="1149"/>
    </location>
</feature>
<dbReference type="GO" id="GO:0008270">
    <property type="term" value="F:zinc ion binding"/>
    <property type="evidence" value="ECO:0007669"/>
    <property type="project" value="UniProtKB-KW"/>
</dbReference>
<feature type="compositionally biased region" description="Polar residues" evidence="8">
    <location>
        <begin position="275"/>
        <end position="286"/>
    </location>
</feature>
<dbReference type="STRING" id="53468.A0A158QT35"/>
<feature type="coiled-coil region" evidence="7">
    <location>
        <begin position="956"/>
        <end position="1008"/>
    </location>
</feature>
<evidence type="ECO:0000313" key="11">
    <source>
        <dbReference type="EMBL" id="VDD75932.1"/>
    </source>
</evidence>
<organism evidence="11 12">
    <name type="scientific">Mesocestoides corti</name>
    <name type="common">Flatworm</name>
    <dbReference type="NCBI Taxonomy" id="53468"/>
    <lineage>
        <taxon>Eukaryota</taxon>
        <taxon>Metazoa</taxon>
        <taxon>Spiralia</taxon>
        <taxon>Lophotrochozoa</taxon>
        <taxon>Platyhelminthes</taxon>
        <taxon>Cestoda</taxon>
        <taxon>Eucestoda</taxon>
        <taxon>Cyclophyllidea</taxon>
        <taxon>Mesocestoididae</taxon>
        <taxon>Mesocestoides</taxon>
    </lineage>
</organism>
<dbReference type="InterPro" id="IPR012677">
    <property type="entry name" value="Nucleotide-bd_a/b_plait_sf"/>
</dbReference>
<dbReference type="SUPFAM" id="SSF90229">
    <property type="entry name" value="CCCH zinc finger"/>
    <property type="match status" value="1"/>
</dbReference>
<feature type="compositionally biased region" description="Basic and acidic residues" evidence="8">
    <location>
        <begin position="337"/>
        <end position="351"/>
    </location>
</feature>
<evidence type="ECO:0000256" key="2">
    <source>
        <dbReference type="ARBA" id="ARBA00022771"/>
    </source>
</evidence>
<dbReference type="Proteomes" id="UP000267029">
    <property type="component" value="Unassembled WGS sequence"/>
</dbReference>